<dbReference type="GO" id="GO:0080044">
    <property type="term" value="F:quercetin 7-O-glucosyltransferase activity"/>
    <property type="evidence" value="ECO:0007669"/>
    <property type="project" value="TreeGrafter"/>
</dbReference>
<name>A0A1S3CMI5_CUCME</name>
<dbReference type="GeneID" id="103502501"/>
<dbReference type="SUPFAM" id="SSF53756">
    <property type="entry name" value="UDP-Glycosyltransferase/glycogen phosphorylase"/>
    <property type="match status" value="1"/>
</dbReference>
<proteinExistence type="inferred from homology"/>
<evidence type="ECO:0000256" key="3">
    <source>
        <dbReference type="ARBA" id="ARBA00022679"/>
    </source>
</evidence>
<keyword evidence="3 4" id="KW-0808">Transferase</keyword>
<dbReference type="AlphaFoldDB" id="A0A1S3CMI5"/>
<sequence length="460" mass="51535">MKYTSKKPKVLLVPYPAQGHVTPMLMLAAVFHRRGFLPIFLTPSYIHRHISSQISSSDEILFVSMSDGLDDNMPRDFFTVEAAMETTMPIYLRQVLSEHNSKESSDSSGSVVCMVVDLLASSAIEVGNEFGVTVVGFWPAMLATYKLISTIPEMVQSNLISSDTGCPEEGSKRCVPSQPLLSTEELPWLIGTPSARKGRFKFWKRTMARAKSVQCLLVNSFPEELLPLQKPTPKSSAASVFLVGPLTQHSNPAKTPTFWEEDDGCVKWLEKQRPNSVIYISFGSWVSPINESKVRSLAMALLGLKNPFIWVLKNNWRDGLPIGFQQKSQSYGRLVSWAPQIEILKHKAVGCYLTHCGWNSIMEAIQCGKRLLCFPVAGDQFLNCGYVVKVWRIGVRLNGFGEKEVEEGMKKVMEDGEMKGRLMKLHERIMGEEANYRVNSNFTAFINEINLSTKVAHSIL</sequence>
<dbReference type="InParanoid" id="A0A1S3CMI5"/>
<dbReference type="PANTHER" id="PTHR11926:SF1402">
    <property type="entry name" value="GLYCOSYLTRANSFERASE"/>
    <property type="match status" value="1"/>
</dbReference>
<organism evidence="6 7">
    <name type="scientific">Cucumis melo</name>
    <name type="common">Muskmelon</name>
    <dbReference type="NCBI Taxonomy" id="3656"/>
    <lineage>
        <taxon>Eukaryota</taxon>
        <taxon>Viridiplantae</taxon>
        <taxon>Streptophyta</taxon>
        <taxon>Embryophyta</taxon>
        <taxon>Tracheophyta</taxon>
        <taxon>Spermatophyta</taxon>
        <taxon>Magnoliopsida</taxon>
        <taxon>eudicotyledons</taxon>
        <taxon>Gunneridae</taxon>
        <taxon>Pentapetalae</taxon>
        <taxon>rosids</taxon>
        <taxon>fabids</taxon>
        <taxon>Cucurbitales</taxon>
        <taxon>Cucurbitaceae</taxon>
        <taxon>Benincaseae</taxon>
        <taxon>Cucumis</taxon>
    </lineage>
</organism>
<keyword evidence="6" id="KW-1185">Reference proteome</keyword>
<comment type="pathway">
    <text evidence="1">Secondary metabolite biosynthesis; terpenoid biosynthesis.</text>
</comment>
<dbReference type="InterPro" id="IPR002213">
    <property type="entry name" value="UDP_glucos_trans"/>
</dbReference>
<evidence type="ECO:0000256" key="2">
    <source>
        <dbReference type="ARBA" id="ARBA00009995"/>
    </source>
</evidence>
<gene>
    <name evidence="7" type="primary">LOC103502501</name>
</gene>
<dbReference type="CDD" id="cd03784">
    <property type="entry name" value="GT1_Gtf-like"/>
    <property type="match status" value="1"/>
</dbReference>
<dbReference type="Pfam" id="PF00201">
    <property type="entry name" value="UDPGT"/>
    <property type="match status" value="1"/>
</dbReference>
<dbReference type="RefSeq" id="XP_008464676.2">
    <property type="nucleotide sequence ID" value="XM_008466454.3"/>
</dbReference>
<evidence type="ECO:0000256" key="4">
    <source>
        <dbReference type="RuleBase" id="RU003718"/>
    </source>
</evidence>
<dbReference type="eggNOG" id="KOG1192">
    <property type="taxonomic scope" value="Eukaryota"/>
</dbReference>
<evidence type="ECO:0000256" key="5">
    <source>
        <dbReference type="RuleBase" id="RU362057"/>
    </source>
</evidence>
<dbReference type="Proteomes" id="UP001652600">
    <property type="component" value="Chromosome 7"/>
</dbReference>
<dbReference type="GO" id="GO:0080043">
    <property type="term" value="F:quercetin 3-O-glucosyltransferase activity"/>
    <property type="evidence" value="ECO:0007669"/>
    <property type="project" value="TreeGrafter"/>
</dbReference>
<dbReference type="Gramene" id="MELO3C026401.2.1">
    <property type="protein sequence ID" value="MELO3C026401.2.1"/>
    <property type="gene ID" value="MELO3C026401.2"/>
</dbReference>
<protein>
    <recommendedName>
        <fullName evidence="5">Glycosyltransferase</fullName>
        <ecNumber evidence="5">2.4.1.-</ecNumber>
    </recommendedName>
</protein>
<dbReference type="InterPro" id="IPR035595">
    <property type="entry name" value="UDP_glycos_trans_CS"/>
</dbReference>
<accession>A0A1S3CMI5</accession>
<dbReference type="PANTHER" id="PTHR11926">
    <property type="entry name" value="GLUCOSYL/GLUCURONOSYL TRANSFERASES"/>
    <property type="match status" value="1"/>
</dbReference>
<evidence type="ECO:0000313" key="6">
    <source>
        <dbReference type="Proteomes" id="UP001652600"/>
    </source>
</evidence>
<evidence type="ECO:0000313" key="7">
    <source>
        <dbReference type="RefSeq" id="XP_008464676.2"/>
    </source>
</evidence>
<dbReference type="Gene3D" id="3.40.50.2000">
    <property type="entry name" value="Glycogen Phosphorylase B"/>
    <property type="match status" value="2"/>
</dbReference>
<dbReference type="EC" id="2.4.1.-" evidence="5"/>
<dbReference type="KEGG" id="cmo:103502501"/>
<keyword evidence="4" id="KW-0328">Glycosyltransferase</keyword>
<reference evidence="7" key="1">
    <citation type="submission" date="2025-08" db="UniProtKB">
        <authorList>
            <consortium name="RefSeq"/>
        </authorList>
    </citation>
    <scope>IDENTIFICATION</scope>
    <source>
        <tissue evidence="7">Stem</tissue>
    </source>
</reference>
<comment type="similarity">
    <text evidence="2 4">Belongs to the UDP-glycosyltransferase family.</text>
</comment>
<dbReference type="PROSITE" id="PS00375">
    <property type="entry name" value="UDPGT"/>
    <property type="match status" value="1"/>
</dbReference>
<evidence type="ECO:0000256" key="1">
    <source>
        <dbReference type="ARBA" id="ARBA00004721"/>
    </source>
</evidence>